<feature type="compositionally biased region" description="Gly residues" evidence="1">
    <location>
        <begin position="1"/>
        <end position="14"/>
    </location>
</feature>
<feature type="region of interest" description="Disordered" evidence="1">
    <location>
        <begin position="131"/>
        <end position="165"/>
    </location>
</feature>
<evidence type="ECO:0000313" key="2">
    <source>
        <dbReference type="EMBL" id="CUG91682.1"/>
    </source>
</evidence>
<feature type="compositionally biased region" description="Low complexity" evidence="1">
    <location>
        <begin position="359"/>
        <end position="375"/>
    </location>
</feature>
<feature type="compositionally biased region" description="Polar residues" evidence="1">
    <location>
        <begin position="203"/>
        <end position="218"/>
    </location>
</feature>
<gene>
    <name evidence="2" type="ORF">BSAL_02410</name>
</gene>
<sequence length="562" mass="60061">SANGGSGGGSGGSGTTPPSSPFRNAIMDGSMMSSRSGGAAGGSHPSFSVMEASSPHQHLLAGSNRSPREASTSRYSPHTPSFAFQRNNRDDGYETPVDAAGWPLMGAGGGGTMNQILQRAREETHEIVVERRGAPTSSSGGGGGLPPRSAVVRPVVGSPGGALDPRLQQLLDNAYARQATAQQQQQDDDVDDGYDKDMEQSRRSLTSNATATAARTVNSGGGTLRDIMQRAQLATTSQRPPAAPTGPLDPRLQQLLDKANSMYGSPPQQQDTTRYYDNEDDHGDYDEKASDDYNYNMEEEYAQVERSESARRLPQQQQIVGSGTGGGGGGGGSLRAIMNAAKAQNVGQSGGGLRDIMNSAKSQSSAAAQARQQSKNSTGLDPQLQQLLDNANEYQHYNNAEDDFNNEEEQYDDEMDEELSANGSPNGFHGAAAGRTGAGGLRGLMQRAQNESHHHSRGRGNNNNNRTQRLMDPPLEPPRQEYDFNARDEEEDPWLTNDEDTARRQLQNQQTNSFPVAAAANLNVGRRSITAAMPNLNGRNPRDLGADEIMAMVAQAQQEAVE</sequence>
<feature type="compositionally biased region" description="Polar residues" evidence="1">
    <location>
        <begin position="63"/>
        <end position="86"/>
    </location>
</feature>
<feature type="region of interest" description="Disordered" evidence="1">
    <location>
        <begin position="261"/>
        <end position="379"/>
    </location>
</feature>
<feature type="compositionally biased region" description="Polar residues" evidence="1">
    <location>
        <begin position="262"/>
        <end position="275"/>
    </location>
</feature>
<dbReference type="VEuPathDB" id="TriTrypDB:BSAL_02410"/>
<dbReference type="AlphaFoldDB" id="A0A0S4JN52"/>
<protein>
    <submittedName>
        <fullName evidence="2">Uncharacterized protein</fullName>
    </submittedName>
</protein>
<reference evidence="3" key="1">
    <citation type="submission" date="2015-09" db="EMBL/GenBank/DDBJ databases">
        <authorList>
            <consortium name="Pathogen Informatics"/>
        </authorList>
    </citation>
    <scope>NUCLEOTIDE SEQUENCE [LARGE SCALE GENOMIC DNA]</scope>
    <source>
        <strain evidence="3">Lake Konstanz</strain>
    </source>
</reference>
<feature type="region of interest" description="Disordered" evidence="1">
    <location>
        <begin position="177"/>
        <end position="224"/>
    </location>
</feature>
<accession>A0A0S4JN52</accession>
<feature type="region of interest" description="Disordered" evidence="1">
    <location>
        <begin position="1"/>
        <end position="107"/>
    </location>
</feature>
<feature type="non-terminal residue" evidence="2">
    <location>
        <position position="1"/>
    </location>
</feature>
<feature type="compositionally biased region" description="Basic and acidic residues" evidence="1">
    <location>
        <begin position="193"/>
        <end position="202"/>
    </location>
</feature>
<feature type="non-terminal residue" evidence="2">
    <location>
        <position position="562"/>
    </location>
</feature>
<feature type="compositionally biased region" description="Gly residues" evidence="1">
    <location>
        <begin position="322"/>
        <end position="333"/>
    </location>
</feature>
<feature type="compositionally biased region" description="Acidic residues" evidence="1">
    <location>
        <begin position="408"/>
        <end position="419"/>
    </location>
</feature>
<evidence type="ECO:0000313" key="3">
    <source>
        <dbReference type="Proteomes" id="UP000051952"/>
    </source>
</evidence>
<keyword evidence="3" id="KW-1185">Reference proteome</keyword>
<dbReference type="EMBL" id="CYKH01001956">
    <property type="protein sequence ID" value="CUG91682.1"/>
    <property type="molecule type" value="Genomic_DNA"/>
</dbReference>
<evidence type="ECO:0000256" key="1">
    <source>
        <dbReference type="SAM" id="MobiDB-lite"/>
    </source>
</evidence>
<name>A0A0S4JN52_BODSA</name>
<feature type="region of interest" description="Disordered" evidence="1">
    <location>
        <begin position="408"/>
        <end position="481"/>
    </location>
</feature>
<dbReference type="Proteomes" id="UP000051952">
    <property type="component" value="Unassembled WGS sequence"/>
</dbReference>
<proteinExistence type="predicted"/>
<organism evidence="2 3">
    <name type="scientific">Bodo saltans</name>
    <name type="common">Flagellated protozoan</name>
    <dbReference type="NCBI Taxonomy" id="75058"/>
    <lineage>
        <taxon>Eukaryota</taxon>
        <taxon>Discoba</taxon>
        <taxon>Euglenozoa</taxon>
        <taxon>Kinetoplastea</taxon>
        <taxon>Metakinetoplastina</taxon>
        <taxon>Eubodonida</taxon>
        <taxon>Bodonidae</taxon>
        <taxon>Bodo</taxon>
    </lineage>
</organism>